<reference evidence="1" key="2">
    <citation type="journal article" date="2015" name="Data Brief">
        <title>Shoot transcriptome of the giant reed, Arundo donax.</title>
        <authorList>
            <person name="Barrero R.A."/>
            <person name="Guerrero F.D."/>
            <person name="Moolhuijzen P."/>
            <person name="Goolsby J.A."/>
            <person name="Tidwell J."/>
            <person name="Bellgard S.E."/>
            <person name="Bellgard M.I."/>
        </authorList>
    </citation>
    <scope>NUCLEOTIDE SEQUENCE</scope>
    <source>
        <tissue evidence="1">Shoot tissue taken approximately 20 cm above the soil surface</tissue>
    </source>
</reference>
<dbReference type="EMBL" id="GBRH01199491">
    <property type="protein sequence ID" value="JAD98404.1"/>
    <property type="molecule type" value="Transcribed_RNA"/>
</dbReference>
<accession>A0A0A9ECC3</accession>
<evidence type="ECO:0000313" key="1">
    <source>
        <dbReference type="EMBL" id="JAD98404.1"/>
    </source>
</evidence>
<dbReference type="AlphaFoldDB" id="A0A0A9ECC3"/>
<sequence length="39" mass="4760">MLLERYICVQRTQYSVHQCNNAMRGGHCWICFRFSSWFS</sequence>
<name>A0A0A9ECC3_ARUDO</name>
<protein>
    <submittedName>
        <fullName evidence="1">Uncharacterized protein</fullName>
    </submittedName>
</protein>
<organism evidence="1">
    <name type="scientific">Arundo donax</name>
    <name type="common">Giant reed</name>
    <name type="synonym">Donax arundinaceus</name>
    <dbReference type="NCBI Taxonomy" id="35708"/>
    <lineage>
        <taxon>Eukaryota</taxon>
        <taxon>Viridiplantae</taxon>
        <taxon>Streptophyta</taxon>
        <taxon>Embryophyta</taxon>
        <taxon>Tracheophyta</taxon>
        <taxon>Spermatophyta</taxon>
        <taxon>Magnoliopsida</taxon>
        <taxon>Liliopsida</taxon>
        <taxon>Poales</taxon>
        <taxon>Poaceae</taxon>
        <taxon>PACMAD clade</taxon>
        <taxon>Arundinoideae</taxon>
        <taxon>Arundineae</taxon>
        <taxon>Arundo</taxon>
    </lineage>
</organism>
<reference evidence="1" key="1">
    <citation type="submission" date="2014-09" db="EMBL/GenBank/DDBJ databases">
        <authorList>
            <person name="Magalhaes I.L.F."/>
            <person name="Oliveira U."/>
            <person name="Santos F.R."/>
            <person name="Vidigal T.H.D.A."/>
            <person name="Brescovit A.D."/>
            <person name="Santos A.J."/>
        </authorList>
    </citation>
    <scope>NUCLEOTIDE SEQUENCE</scope>
    <source>
        <tissue evidence="1">Shoot tissue taken approximately 20 cm above the soil surface</tissue>
    </source>
</reference>
<proteinExistence type="predicted"/>